<keyword evidence="1" id="KW-1133">Transmembrane helix</keyword>
<sequence>MGNIVTIIIAGIVIGYGLYALKKSVKKEVQQGACSRCSSTSCSFKKSS</sequence>
<evidence type="ECO:0000313" key="3">
    <source>
        <dbReference type="Proteomes" id="UP000242497"/>
    </source>
</evidence>
<name>A0A1M6S578_9FIRM</name>
<keyword evidence="3" id="KW-1185">Reference proteome</keyword>
<organism evidence="2 3">
    <name type="scientific">Tepidibacter formicigenes DSM 15518</name>
    <dbReference type="NCBI Taxonomy" id="1123349"/>
    <lineage>
        <taxon>Bacteria</taxon>
        <taxon>Bacillati</taxon>
        <taxon>Bacillota</taxon>
        <taxon>Clostridia</taxon>
        <taxon>Peptostreptococcales</taxon>
        <taxon>Peptostreptococcaceae</taxon>
        <taxon>Tepidibacter</taxon>
    </lineage>
</organism>
<protein>
    <recommendedName>
        <fullName evidence="4">Virus attachment protein p12 family protein</fullName>
    </recommendedName>
</protein>
<proteinExistence type="predicted"/>
<evidence type="ECO:0000313" key="2">
    <source>
        <dbReference type="EMBL" id="SHK39830.1"/>
    </source>
</evidence>
<gene>
    <name evidence="2" type="ORF">SAMN02744037_02256</name>
</gene>
<evidence type="ECO:0008006" key="4">
    <source>
        <dbReference type="Google" id="ProtNLM"/>
    </source>
</evidence>
<dbReference type="Proteomes" id="UP000242497">
    <property type="component" value="Unassembled WGS sequence"/>
</dbReference>
<evidence type="ECO:0000256" key="1">
    <source>
        <dbReference type="SAM" id="Phobius"/>
    </source>
</evidence>
<dbReference type="AlphaFoldDB" id="A0A1M6S578"/>
<dbReference type="RefSeq" id="WP_084605723.1">
    <property type="nucleotide sequence ID" value="NZ_FRAE01000066.1"/>
</dbReference>
<feature type="transmembrane region" description="Helical" evidence="1">
    <location>
        <begin position="6"/>
        <end position="21"/>
    </location>
</feature>
<keyword evidence="1" id="KW-0812">Transmembrane</keyword>
<dbReference type="EMBL" id="FRAE01000066">
    <property type="protein sequence ID" value="SHK39830.1"/>
    <property type="molecule type" value="Genomic_DNA"/>
</dbReference>
<accession>A0A1M6S578</accession>
<dbReference type="Pfam" id="PF12669">
    <property type="entry name" value="FeoB_associated"/>
    <property type="match status" value="1"/>
</dbReference>
<reference evidence="3" key="1">
    <citation type="submission" date="2016-11" db="EMBL/GenBank/DDBJ databases">
        <authorList>
            <person name="Varghese N."/>
            <person name="Submissions S."/>
        </authorList>
    </citation>
    <scope>NUCLEOTIDE SEQUENCE [LARGE SCALE GENOMIC DNA]</scope>
    <source>
        <strain evidence="3">DSM 15518</strain>
    </source>
</reference>
<dbReference type="STRING" id="1123349.SAMN02744037_02256"/>
<keyword evidence="1" id="KW-0472">Membrane</keyword>